<keyword evidence="1" id="KW-0812">Transmembrane</keyword>
<dbReference type="PANTHER" id="PTHR35307">
    <property type="entry name" value="PROTEIN, PUTATIVE-RELATED"/>
    <property type="match status" value="1"/>
</dbReference>
<reference evidence="2" key="2">
    <citation type="journal article" date="2024" name="Plant">
        <title>Genomic evolution and insights into agronomic trait innovations of Sesamum species.</title>
        <authorList>
            <person name="Miao H."/>
            <person name="Wang L."/>
            <person name="Qu L."/>
            <person name="Liu H."/>
            <person name="Sun Y."/>
            <person name="Le M."/>
            <person name="Wang Q."/>
            <person name="Wei S."/>
            <person name="Zheng Y."/>
            <person name="Lin W."/>
            <person name="Duan Y."/>
            <person name="Cao H."/>
            <person name="Xiong S."/>
            <person name="Wang X."/>
            <person name="Wei L."/>
            <person name="Li C."/>
            <person name="Ma Q."/>
            <person name="Ju M."/>
            <person name="Zhao R."/>
            <person name="Li G."/>
            <person name="Mu C."/>
            <person name="Tian Q."/>
            <person name="Mei H."/>
            <person name="Zhang T."/>
            <person name="Gao T."/>
            <person name="Zhang H."/>
        </authorList>
    </citation>
    <scope>NUCLEOTIDE SEQUENCE</scope>
    <source>
        <strain evidence="2">G01</strain>
    </source>
</reference>
<keyword evidence="1" id="KW-0472">Membrane</keyword>
<feature type="transmembrane region" description="Helical" evidence="1">
    <location>
        <begin position="31"/>
        <end position="51"/>
    </location>
</feature>
<dbReference type="EMBL" id="JACGWK010000013">
    <property type="protein sequence ID" value="KAL0318479.1"/>
    <property type="molecule type" value="Genomic_DNA"/>
</dbReference>
<dbReference type="PANTHER" id="PTHR35307:SF3">
    <property type="entry name" value="DUF4220 DOMAIN-CONTAINING PROTEIN"/>
    <property type="match status" value="1"/>
</dbReference>
<evidence type="ECO:0000313" key="2">
    <source>
        <dbReference type="EMBL" id="KAL0318479.1"/>
    </source>
</evidence>
<keyword evidence="1" id="KW-1133">Transmembrane helix</keyword>
<dbReference type="AlphaFoldDB" id="A0AAW2LH91"/>
<evidence type="ECO:0000256" key="1">
    <source>
        <dbReference type="SAM" id="Phobius"/>
    </source>
</evidence>
<organism evidence="2">
    <name type="scientific">Sesamum angustifolium</name>
    <dbReference type="NCBI Taxonomy" id="2727405"/>
    <lineage>
        <taxon>Eukaryota</taxon>
        <taxon>Viridiplantae</taxon>
        <taxon>Streptophyta</taxon>
        <taxon>Embryophyta</taxon>
        <taxon>Tracheophyta</taxon>
        <taxon>Spermatophyta</taxon>
        <taxon>Magnoliopsida</taxon>
        <taxon>eudicotyledons</taxon>
        <taxon>Gunneridae</taxon>
        <taxon>Pentapetalae</taxon>
        <taxon>asterids</taxon>
        <taxon>lamiids</taxon>
        <taxon>Lamiales</taxon>
        <taxon>Pedaliaceae</taxon>
        <taxon>Sesamum</taxon>
    </lineage>
</organism>
<protein>
    <recommendedName>
        <fullName evidence="3">CASP-like protein</fullName>
    </recommendedName>
</protein>
<comment type="caution">
    <text evidence="2">The sequence shown here is derived from an EMBL/GenBank/DDBJ whole genome shotgun (WGS) entry which is preliminary data.</text>
</comment>
<sequence>MNFRDHLCKQTLMDSLDSHVQEKLDEAMPWIGLYIAAASAVCTLAMAADAFNGFTSKKLWFPCKYFSMNAASFDVISRGDEAAHGPQHLFAIPGGLACKDMQFTFYVNFNE</sequence>
<evidence type="ECO:0008006" key="3">
    <source>
        <dbReference type="Google" id="ProtNLM"/>
    </source>
</evidence>
<reference evidence="2" key="1">
    <citation type="submission" date="2020-06" db="EMBL/GenBank/DDBJ databases">
        <authorList>
            <person name="Li T."/>
            <person name="Hu X."/>
            <person name="Zhang T."/>
            <person name="Song X."/>
            <person name="Zhang H."/>
            <person name="Dai N."/>
            <person name="Sheng W."/>
            <person name="Hou X."/>
            <person name="Wei L."/>
        </authorList>
    </citation>
    <scope>NUCLEOTIDE SEQUENCE</scope>
    <source>
        <strain evidence="2">G01</strain>
        <tissue evidence="2">Leaf</tissue>
    </source>
</reference>
<name>A0AAW2LH91_9LAMI</name>
<accession>A0AAW2LH91</accession>
<proteinExistence type="predicted"/>
<gene>
    <name evidence="2" type="ORF">Sangu_2004100</name>
</gene>